<dbReference type="Pfam" id="PF00266">
    <property type="entry name" value="Aminotran_5"/>
    <property type="match status" value="1"/>
</dbReference>
<evidence type="ECO:0000259" key="2">
    <source>
        <dbReference type="Pfam" id="PF00266"/>
    </source>
</evidence>
<dbReference type="PROSITE" id="PS51257">
    <property type="entry name" value="PROKAR_LIPOPROTEIN"/>
    <property type="match status" value="1"/>
</dbReference>
<reference evidence="3" key="1">
    <citation type="submission" date="2020-12" db="EMBL/GenBank/DDBJ databases">
        <title>The genome sequence of Inhella sp. 1Y17.</title>
        <authorList>
            <person name="Liu Y."/>
        </authorList>
    </citation>
    <scope>NUCLEOTIDE SEQUENCE</scope>
    <source>
        <strain evidence="3">1Y17</strain>
    </source>
</reference>
<accession>A0A931J3K3</accession>
<evidence type="ECO:0000313" key="3">
    <source>
        <dbReference type="EMBL" id="MBH9576267.1"/>
    </source>
</evidence>
<dbReference type="EMBL" id="JAEDAK010000002">
    <property type="protein sequence ID" value="MBH9576267.1"/>
    <property type="molecule type" value="Genomic_DNA"/>
</dbReference>
<dbReference type="Gene3D" id="3.40.640.10">
    <property type="entry name" value="Type I PLP-dependent aspartate aminotransferase-like (Major domain)"/>
    <property type="match status" value="1"/>
</dbReference>
<dbReference type="GO" id="GO:0008483">
    <property type="term" value="F:transaminase activity"/>
    <property type="evidence" value="ECO:0007669"/>
    <property type="project" value="UniProtKB-KW"/>
</dbReference>
<dbReference type="Proteomes" id="UP000613266">
    <property type="component" value="Unassembled WGS sequence"/>
</dbReference>
<dbReference type="InterPro" id="IPR015421">
    <property type="entry name" value="PyrdxlP-dep_Trfase_major"/>
</dbReference>
<dbReference type="PANTHER" id="PTHR43092">
    <property type="entry name" value="L-CYSTEINE DESULFHYDRASE"/>
    <property type="match status" value="1"/>
</dbReference>
<keyword evidence="3" id="KW-0808">Transferase</keyword>
<dbReference type="AlphaFoldDB" id="A0A931J3K3"/>
<dbReference type="InterPro" id="IPR015424">
    <property type="entry name" value="PyrdxlP-dep_Trfase"/>
</dbReference>
<dbReference type="InterPro" id="IPR015422">
    <property type="entry name" value="PyrdxlP-dep_Trfase_small"/>
</dbReference>
<gene>
    <name evidence="3" type="ORF">I7X39_05025</name>
</gene>
<name>A0A931J3K3_9BURK</name>
<keyword evidence="1" id="KW-0663">Pyridoxal phosphate</keyword>
<dbReference type="InterPro" id="IPR000192">
    <property type="entry name" value="Aminotrans_V_dom"/>
</dbReference>
<keyword evidence="4" id="KW-1185">Reference proteome</keyword>
<protein>
    <submittedName>
        <fullName evidence="3">Aminotransferase class V-fold PLP-dependent enzyme</fullName>
    </submittedName>
</protein>
<evidence type="ECO:0000256" key="1">
    <source>
        <dbReference type="ARBA" id="ARBA00022898"/>
    </source>
</evidence>
<organism evidence="3 4">
    <name type="scientific">Inhella proteolytica</name>
    <dbReference type="NCBI Taxonomy" id="2795029"/>
    <lineage>
        <taxon>Bacteria</taxon>
        <taxon>Pseudomonadati</taxon>
        <taxon>Pseudomonadota</taxon>
        <taxon>Betaproteobacteria</taxon>
        <taxon>Burkholderiales</taxon>
        <taxon>Sphaerotilaceae</taxon>
        <taxon>Inhella</taxon>
    </lineage>
</organism>
<dbReference type="PANTHER" id="PTHR43092:SF2">
    <property type="entry name" value="HERCYNYLCYSTEINE SULFOXIDE LYASE"/>
    <property type="match status" value="1"/>
</dbReference>
<comment type="caution">
    <text evidence="3">The sequence shown here is derived from an EMBL/GenBank/DDBJ whole genome shotgun (WGS) entry which is preliminary data.</text>
</comment>
<proteinExistence type="predicted"/>
<evidence type="ECO:0000313" key="4">
    <source>
        <dbReference type="Proteomes" id="UP000613266"/>
    </source>
</evidence>
<keyword evidence="3" id="KW-0032">Aminotransferase</keyword>
<sequence length="383" mass="42324">MKPLYLLDPDLVFLNHGSFGACPAEVLAVQQGWQREMERNPVAFLGRRSAELLAQARARLAQELGADPAHLVFVPNATQGVNTVARSLPLQPGDEILSTDHEYGACDNTWDWVCARSGARRVAVPIPLPFRAEEFVERVWRAVTPRTRVLFLSHMTSTTALIFPIQELVRRARAAGIRSVIDGAHMPGHLPLDLDALGADFYTGNCHKWLGAPKGAAFLHARPEQHELLHALTISWGYSPGVEGHTGFDAYLGHSLLERRLQWQGTRDISAFLTVPAALDFAARHHWPQVRQACHALAVQTLQRVCAHTGLSPLCRDEDFGQMVAIPVPPMNGEALKQRLFDEFRIEVPVTQHGPQTFVRASFQGYNSPADADALVAALQTIF</sequence>
<dbReference type="SUPFAM" id="SSF53383">
    <property type="entry name" value="PLP-dependent transferases"/>
    <property type="match status" value="1"/>
</dbReference>
<dbReference type="Gene3D" id="3.90.1150.10">
    <property type="entry name" value="Aspartate Aminotransferase, domain 1"/>
    <property type="match status" value="1"/>
</dbReference>
<feature type="domain" description="Aminotransferase class V" evidence="2">
    <location>
        <begin position="23"/>
        <end position="375"/>
    </location>
</feature>